<name>A0A8S5NN78_9CAUD</name>
<accession>A0A8S5NN78</accession>
<evidence type="ECO:0000313" key="1">
    <source>
        <dbReference type="EMBL" id="DAD95820.1"/>
    </source>
</evidence>
<organism evidence="1">
    <name type="scientific">Siphoviridae sp. ct1is2</name>
    <dbReference type="NCBI Taxonomy" id="2826273"/>
    <lineage>
        <taxon>Viruses</taxon>
        <taxon>Duplodnaviria</taxon>
        <taxon>Heunggongvirae</taxon>
        <taxon>Uroviricota</taxon>
        <taxon>Caudoviricetes</taxon>
    </lineage>
</organism>
<proteinExistence type="predicted"/>
<dbReference type="EMBL" id="BK015204">
    <property type="protein sequence ID" value="DAD95820.1"/>
    <property type="molecule type" value="Genomic_DNA"/>
</dbReference>
<dbReference type="InterPro" id="IPR006524">
    <property type="entry name" value="ArpU-like"/>
</dbReference>
<dbReference type="NCBIfam" id="TIGR01637">
    <property type="entry name" value="phage_arpU"/>
    <property type="match status" value="1"/>
</dbReference>
<reference evidence="1" key="1">
    <citation type="journal article" date="2021" name="Proc. Natl. Acad. Sci. U.S.A.">
        <title>A Catalog of Tens of Thousands of Viruses from Human Metagenomes Reveals Hidden Associations with Chronic Diseases.</title>
        <authorList>
            <person name="Tisza M.J."/>
            <person name="Buck C.B."/>
        </authorList>
    </citation>
    <scope>NUCLEOTIDE SEQUENCE</scope>
    <source>
        <strain evidence="1">Ct1is2</strain>
    </source>
</reference>
<protein>
    <submittedName>
        <fullName evidence="1">Transcriptional regulator</fullName>
    </submittedName>
</protein>
<sequence>MMLLREIDFRRTRQNAKSILRNYRRLERIAGRSKIDVRSPIITDMPKTPSNGNKSEDAIIQMMDAEAERDAIVVALLALGIDSRQVLYYSYCTVDRYSNVGIAQQMGYSVRTIEDYKATALIEFAEAYRKGKLIEYC</sequence>